<dbReference type="InterPro" id="IPR001404">
    <property type="entry name" value="Hsp90_fam"/>
</dbReference>
<protein>
    <submittedName>
        <fullName evidence="3">Uncharacterized protein</fullName>
    </submittedName>
</protein>
<dbReference type="Proteomes" id="UP001372338">
    <property type="component" value="Unassembled WGS sequence"/>
</dbReference>
<sequence>MFLHYPEWDEDHPIHFVGHSAGAEVVQVLQQMLADKGYDELMSLRDYVTRMKEGQKDIHYITSESKKAVENPPSFILM</sequence>
<dbReference type="GO" id="GO:0051082">
    <property type="term" value="F:unfolded protein binding"/>
    <property type="evidence" value="ECO:0007669"/>
    <property type="project" value="InterPro"/>
</dbReference>
<dbReference type="EMBL" id="JAYWIO010000004">
    <property type="protein sequence ID" value="KAK7268596.1"/>
    <property type="molecule type" value="Genomic_DNA"/>
</dbReference>
<dbReference type="GO" id="GO:0016887">
    <property type="term" value="F:ATP hydrolysis activity"/>
    <property type="evidence" value="ECO:0007669"/>
    <property type="project" value="InterPro"/>
</dbReference>
<dbReference type="SUPFAM" id="SSF54211">
    <property type="entry name" value="Ribosomal protein S5 domain 2-like"/>
    <property type="match status" value="1"/>
</dbReference>
<gene>
    <name evidence="3" type="ORF">RIF29_21297</name>
</gene>
<proteinExistence type="inferred from homology"/>
<dbReference type="GO" id="GO:0005524">
    <property type="term" value="F:ATP binding"/>
    <property type="evidence" value="ECO:0007669"/>
    <property type="project" value="InterPro"/>
</dbReference>
<accession>A0AAN9F4A5</accession>
<dbReference type="Pfam" id="PF00183">
    <property type="entry name" value="HSP90"/>
    <property type="match status" value="1"/>
</dbReference>
<reference evidence="3 4" key="1">
    <citation type="submission" date="2024-01" db="EMBL/GenBank/DDBJ databases">
        <title>The genomes of 5 underutilized Papilionoideae crops provide insights into root nodulation and disease resistanc.</title>
        <authorList>
            <person name="Yuan L."/>
        </authorList>
    </citation>
    <scope>NUCLEOTIDE SEQUENCE [LARGE SCALE GENOMIC DNA]</scope>
    <source>
        <strain evidence="3">ZHUSHIDOU_FW_LH</strain>
        <tissue evidence="3">Leaf</tissue>
    </source>
</reference>
<comment type="caution">
    <text evidence="3">The sequence shown here is derived from an EMBL/GenBank/DDBJ whole genome shotgun (WGS) entry which is preliminary data.</text>
</comment>
<dbReference type="PANTHER" id="PTHR34043:SF3">
    <property type="entry name" value="ALPHA_BETA-HYDROLASES SUPERFAMILY PROTEIN"/>
    <property type="match status" value="1"/>
</dbReference>
<dbReference type="InterPro" id="IPR020568">
    <property type="entry name" value="Ribosomal_Su5_D2-typ_SF"/>
</dbReference>
<keyword evidence="4" id="KW-1185">Reference proteome</keyword>
<dbReference type="GO" id="GO:0140662">
    <property type="term" value="F:ATP-dependent protein folding chaperone"/>
    <property type="evidence" value="ECO:0007669"/>
    <property type="project" value="InterPro"/>
</dbReference>
<evidence type="ECO:0000256" key="1">
    <source>
        <dbReference type="ARBA" id="ARBA00008239"/>
    </source>
</evidence>
<keyword evidence="2" id="KW-0143">Chaperone</keyword>
<evidence type="ECO:0000313" key="4">
    <source>
        <dbReference type="Proteomes" id="UP001372338"/>
    </source>
</evidence>
<dbReference type="Gene3D" id="3.40.50.11260">
    <property type="match status" value="1"/>
</dbReference>
<dbReference type="AlphaFoldDB" id="A0AAN9F4A5"/>
<evidence type="ECO:0000256" key="2">
    <source>
        <dbReference type="ARBA" id="ARBA00023186"/>
    </source>
</evidence>
<name>A0AAN9F4A5_CROPI</name>
<comment type="similarity">
    <text evidence="1">Belongs to the heat shock protein 90 family.</text>
</comment>
<dbReference type="PANTHER" id="PTHR34043">
    <property type="entry name" value="ALPHA/BETA-HYDROLASES SUPERFAMILY PROTEIN"/>
    <property type="match status" value="1"/>
</dbReference>
<evidence type="ECO:0000313" key="3">
    <source>
        <dbReference type="EMBL" id="KAK7268596.1"/>
    </source>
</evidence>
<organism evidence="3 4">
    <name type="scientific">Crotalaria pallida</name>
    <name type="common">Smooth rattlebox</name>
    <name type="synonym">Crotalaria striata</name>
    <dbReference type="NCBI Taxonomy" id="3830"/>
    <lineage>
        <taxon>Eukaryota</taxon>
        <taxon>Viridiplantae</taxon>
        <taxon>Streptophyta</taxon>
        <taxon>Embryophyta</taxon>
        <taxon>Tracheophyta</taxon>
        <taxon>Spermatophyta</taxon>
        <taxon>Magnoliopsida</taxon>
        <taxon>eudicotyledons</taxon>
        <taxon>Gunneridae</taxon>
        <taxon>Pentapetalae</taxon>
        <taxon>rosids</taxon>
        <taxon>fabids</taxon>
        <taxon>Fabales</taxon>
        <taxon>Fabaceae</taxon>
        <taxon>Papilionoideae</taxon>
        <taxon>50 kb inversion clade</taxon>
        <taxon>genistoids sensu lato</taxon>
        <taxon>core genistoids</taxon>
        <taxon>Crotalarieae</taxon>
        <taxon>Crotalaria</taxon>
    </lineage>
</organism>